<comment type="caution">
    <text evidence="4">The sequence shown here is derived from an EMBL/GenBank/DDBJ whole genome shotgun (WGS) entry which is preliminary data.</text>
</comment>
<dbReference type="EMBL" id="BKCJ010335731">
    <property type="protein sequence ID" value="GEZ87495.1"/>
    <property type="molecule type" value="Genomic_DNA"/>
</dbReference>
<evidence type="ECO:0000259" key="3">
    <source>
        <dbReference type="PROSITE" id="PS50127"/>
    </source>
</evidence>
<dbReference type="PANTHER" id="PTHR46116:SF41">
    <property type="entry name" value="UBIQUITIN-CONJUGATING ENZYME E2 25-RELATED"/>
    <property type="match status" value="1"/>
</dbReference>
<feature type="domain" description="UBC core" evidence="3">
    <location>
        <begin position="59"/>
        <end position="221"/>
    </location>
</feature>
<name>A0A699IUP0_TANCI</name>
<evidence type="ECO:0000256" key="2">
    <source>
        <dbReference type="ARBA" id="ARBA00022786"/>
    </source>
</evidence>
<dbReference type="PROSITE" id="PS50127">
    <property type="entry name" value="UBC_2"/>
    <property type="match status" value="1"/>
</dbReference>
<dbReference type="InterPro" id="IPR000608">
    <property type="entry name" value="UBC"/>
</dbReference>
<dbReference type="PANTHER" id="PTHR46116">
    <property type="entry name" value="(E3-INDEPENDENT) E2 UBIQUITIN-CONJUGATING ENZYME"/>
    <property type="match status" value="1"/>
</dbReference>
<dbReference type="GO" id="GO:0061631">
    <property type="term" value="F:ubiquitin conjugating enzyme activity"/>
    <property type="evidence" value="ECO:0007669"/>
    <property type="project" value="TreeGrafter"/>
</dbReference>
<protein>
    <recommendedName>
        <fullName evidence="3">UBC core domain-containing protein</fullName>
    </recommendedName>
</protein>
<proteinExistence type="predicted"/>
<keyword evidence="1" id="KW-0808">Transferase</keyword>
<keyword evidence="2" id="KW-0833">Ubl conjugation pathway</keyword>
<sequence>MEDVKVADHVGAGIRRLVALDNTKVQKRFECFKRFEYVLDHSDHTFSAKMNEASPQSRQWHINIKKELDQLKNGLPAESIYVMSYTGRINLMRAVIIGKNGTPYDHGLFFFDLCFPNTYPHTPPLISYHSGGLRINPNLYMFGKLRLSLPGTTGSLEEEDEMWVLGTLTVLSLLIDIRNQILNPNSLLNDGAYTRRTTIYKEHACLLYQKNTIIKSLKTMVFIMNQPPKGLLVGGIDNGGAPVQVPMLTSSTTFENDLISCMKLLALALKNIGAEVKDTDSFSRII</sequence>
<dbReference type="SMART" id="SM00212">
    <property type="entry name" value="UBCc"/>
    <property type="match status" value="1"/>
</dbReference>
<dbReference type="AlphaFoldDB" id="A0A699IUP0"/>
<dbReference type="Pfam" id="PF00179">
    <property type="entry name" value="UQ_con"/>
    <property type="match status" value="1"/>
</dbReference>
<dbReference type="Gene3D" id="3.10.110.10">
    <property type="entry name" value="Ubiquitin Conjugating Enzyme"/>
    <property type="match status" value="1"/>
</dbReference>
<dbReference type="InterPro" id="IPR016135">
    <property type="entry name" value="UBQ-conjugating_enzyme/RWD"/>
</dbReference>
<accession>A0A699IUP0</accession>
<dbReference type="SUPFAM" id="SSF54495">
    <property type="entry name" value="UBC-like"/>
    <property type="match status" value="1"/>
</dbReference>
<gene>
    <name evidence="4" type="ORF">Tci_559468</name>
</gene>
<organism evidence="4">
    <name type="scientific">Tanacetum cinerariifolium</name>
    <name type="common">Dalmatian daisy</name>
    <name type="synonym">Chrysanthemum cinerariifolium</name>
    <dbReference type="NCBI Taxonomy" id="118510"/>
    <lineage>
        <taxon>Eukaryota</taxon>
        <taxon>Viridiplantae</taxon>
        <taxon>Streptophyta</taxon>
        <taxon>Embryophyta</taxon>
        <taxon>Tracheophyta</taxon>
        <taxon>Spermatophyta</taxon>
        <taxon>Magnoliopsida</taxon>
        <taxon>eudicotyledons</taxon>
        <taxon>Gunneridae</taxon>
        <taxon>Pentapetalae</taxon>
        <taxon>asterids</taxon>
        <taxon>campanulids</taxon>
        <taxon>Asterales</taxon>
        <taxon>Asteraceae</taxon>
        <taxon>Asteroideae</taxon>
        <taxon>Anthemideae</taxon>
        <taxon>Anthemidinae</taxon>
        <taxon>Tanacetum</taxon>
    </lineage>
</organism>
<evidence type="ECO:0000313" key="4">
    <source>
        <dbReference type="EMBL" id="GEZ87495.1"/>
    </source>
</evidence>
<reference evidence="4" key="1">
    <citation type="journal article" date="2019" name="Sci. Rep.">
        <title>Draft genome of Tanacetum cinerariifolium, the natural source of mosquito coil.</title>
        <authorList>
            <person name="Yamashiro T."/>
            <person name="Shiraishi A."/>
            <person name="Satake H."/>
            <person name="Nakayama K."/>
        </authorList>
    </citation>
    <scope>NUCLEOTIDE SEQUENCE</scope>
</reference>
<evidence type="ECO:0000256" key="1">
    <source>
        <dbReference type="ARBA" id="ARBA00022679"/>
    </source>
</evidence>